<keyword evidence="2" id="KW-1003">Cell membrane</keyword>
<feature type="transmembrane region" description="Helical" evidence="3">
    <location>
        <begin position="52"/>
        <end position="75"/>
    </location>
</feature>
<evidence type="ECO:0000313" key="5">
    <source>
        <dbReference type="Proteomes" id="UP000648801"/>
    </source>
</evidence>
<name>A0A916RU09_9BACT</name>
<keyword evidence="2" id="KW-0813">Transport</keyword>
<comment type="similarity">
    <text evidence="1 2">Belongs to the BioY family.</text>
</comment>
<accession>A0A916RU09</accession>
<protein>
    <recommendedName>
        <fullName evidence="2">Biotin transporter</fullName>
    </recommendedName>
</protein>
<gene>
    <name evidence="4" type="ORF">GCM10011507_22540</name>
</gene>
<dbReference type="Pfam" id="PF02632">
    <property type="entry name" value="BioY"/>
    <property type="match status" value="1"/>
</dbReference>
<dbReference type="PIRSF" id="PIRSF016661">
    <property type="entry name" value="BioY"/>
    <property type="match status" value="1"/>
</dbReference>
<dbReference type="GO" id="GO:0015225">
    <property type="term" value="F:biotin transmembrane transporter activity"/>
    <property type="evidence" value="ECO:0007669"/>
    <property type="project" value="UniProtKB-UniRule"/>
</dbReference>
<dbReference type="AlphaFoldDB" id="A0A916RU09"/>
<dbReference type="Gene3D" id="1.10.1760.20">
    <property type="match status" value="1"/>
</dbReference>
<dbReference type="PANTHER" id="PTHR34295">
    <property type="entry name" value="BIOTIN TRANSPORTER BIOY"/>
    <property type="match status" value="1"/>
</dbReference>
<dbReference type="GO" id="GO:0005886">
    <property type="term" value="C:plasma membrane"/>
    <property type="evidence" value="ECO:0007669"/>
    <property type="project" value="UniProtKB-SubCell"/>
</dbReference>
<dbReference type="InterPro" id="IPR003784">
    <property type="entry name" value="BioY"/>
</dbReference>
<evidence type="ECO:0000256" key="2">
    <source>
        <dbReference type="PIRNR" id="PIRNR016661"/>
    </source>
</evidence>
<keyword evidence="2 3" id="KW-0472">Membrane</keyword>
<feature type="transmembrane region" description="Helical" evidence="3">
    <location>
        <begin position="128"/>
        <end position="148"/>
    </location>
</feature>
<evidence type="ECO:0000256" key="3">
    <source>
        <dbReference type="SAM" id="Phobius"/>
    </source>
</evidence>
<comment type="subcellular location">
    <subcellularLocation>
        <location evidence="2">Cell membrane</location>
        <topology evidence="2">Multi-pass membrane protein</topology>
    </subcellularLocation>
</comment>
<sequence length="192" mass="20063">MQNATAALSASPLSIDSLSGKLIRVVAGTLFLTASSWISVPIQPIPITMQTYAVIVIGALFGARLGSATVIAWLIEAALGLPVLAHGAGGAAVFLGPTAGYLFSFPVAAAFVGWLSDRKLDRGLVPSLLSMLGGNAINLVLGVMWLAITLGWRHAFLAGFLPFWIGGVAKAGLATATVLPLQKRRWFQNKPQ</sequence>
<keyword evidence="3" id="KW-0812">Transmembrane</keyword>
<comment type="caution">
    <text evidence="4">The sequence shown here is derived from an EMBL/GenBank/DDBJ whole genome shotgun (WGS) entry which is preliminary data.</text>
</comment>
<reference evidence="4" key="2">
    <citation type="submission" date="2020-09" db="EMBL/GenBank/DDBJ databases">
        <authorList>
            <person name="Sun Q."/>
            <person name="Zhou Y."/>
        </authorList>
    </citation>
    <scope>NUCLEOTIDE SEQUENCE</scope>
    <source>
        <strain evidence="4">CGMCC 1.15447</strain>
    </source>
</reference>
<reference evidence="4" key="1">
    <citation type="journal article" date="2014" name="Int. J. Syst. Evol. Microbiol.">
        <title>Complete genome sequence of Corynebacterium casei LMG S-19264T (=DSM 44701T), isolated from a smear-ripened cheese.</title>
        <authorList>
            <consortium name="US DOE Joint Genome Institute (JGI-PGF)"/>
            <person name="Walter F."/>
            <person name="Albersmeier A."/>
            <person name="Kalinowski J."/>
            <person name="Ruckert C."/>
        </authorList>
    </citation>
    <scope>NUCLEOTIDE SEQUENCE</scope>
    <source>
        <strain evidence="4">CGMCC 1.15447</strain>
    </source>
</reference>
<keyword evidence="5" id="KW-1185">Reference proteome</keyword>
<feature type="transmembrane region" description="Helical" evidence="3">
    <location>
        <begin position="160"/>
        <end position="181"/>
    </location>
</feature>
<dbReference type="RefSeq" id="WP_188759357.1">
    <property type="nucleotide sequence ID" value="NZ_BMJB01000001.1"/>
</dbReference>
<feature type="transmembrane region" description="Helical" evidence="3">
    <location>
        <begin position="22"/>
        <end position="40"/>
    </location>
</feature>
<keyword evidence="3" id="KW-1133">Transmembrane helix</keyword>
<evidence type="ECO:0000313" key="4">
    <source>
        <dbReference type="EMBL" id="GGA70463.1"/>
    </source>
</evidence>
<evidence type="ECO:0000256" key="1">
    <source>
        <dbReference type="ARBA" id="ARBA00010692"/>
    </source>
</evidence>
<dbReference type="Proteomes" id="UP000648801">
    <property type="component" value="Unassembled WGS sequence"/>
</dbReference>
<organism evidence="4 5">
    <name type="scientific">Edaphobacter acidisoli</name>
    <dbReference type="NCBI Taxonomy" id="2040573"/>
    <lineage>
        <taxon>Bacteria</taxon>
        <taxon>Pseudomonadati</taxon>
        <taxon>Acidobacteriota</taxon>
        <taxon>Terriglobia</taxon>
        <taxon>Terriglobales</taxon>
        <taxon>Acidobacteriaceae</taxon>
        <taxon>Edaphobacter</taxon>
    </lineage>
</organism>
<proteinExistence type="inferred from homology"/>
<dbReference type="EMBL" id="BMJB01000001">
    <property type="protein sequence ID" value="GGA70463.1"/>
    <property type="molecule type" value="Genomic_DNA"/>
</dbReference>
<feature type="transmembrane region" description="Helical" evidence="3">
    <location>
        <begin position="95"/>
        <end position="116"/>
    </location>
</feature>
<dbReference type="PANTHER" id="PTHR34295:SF1">
    <property type="entry name" value="BIOTIN TRANSPORTER BIOY"/>
    <property type="match status" value="1"/>
</dbReference>